<dbReference type="SUPFAM" id="SSF53649">
    <property type="entry name" value="Alkaline phosphatase-like"/>
    <property type="match status" value="1"/>
</dbReference>
<dbReference type="PRINTS" id="PR00113">
    <property type="entry name" value="ALKPHPHTASE"/>
</dbReference>
<sequence length="518" mass="55969">MYCLKLGSSVIAFGLLFGTISMADSEPLRAKNFIYVVPDGYGVASQVLARDYSSLIDGLSTKERPDSEKLGVDSMVIGTVRTHSSNSLITDSAAAATAFACGIKTYNGAVGVDNDGKPVGSILEAAHLSGYKTALVVTSRITHATPAGYSAHVFHRDSENEIASHQIGLTHPMGSVVDLLMGGGLQHYLPPSKGGKRTDGVDLIDWATKKGFTFVNQKSDFEQLSANGKTSLPFLGLFAHDHLAYEIDRDPAQEPSLLEMTKFALETLEATTADSEKGYFIMIEASRIDHAAHSNDAAAHLHDVLMYNKVMAYLREFITSHPDTQMLSAADHETGGLTLAHGYDPLVLKRARHSGQNLMAVFASYKGENRAQFLKERILPQYGILAATDDEVDVYLSLYDRVGASAMDRAIVTAFSAEAGLHWSTGEHTAADVLLHGFASGNQYDEMKRLIGFSQNNINLPRYIEMVLGVNMSDATAALRKEGANLTQQKRHQGRDLRCGQGACAGIFIESAGNIMSV</sequence>
<keyword evidence="5" id="KW-0597">Phosphoprotein</keyword>
<dbReference type="PANTHER" id="PTHR11596">
    <property type="entry name" value="ALKALINE PHOSPHATASE"/>
    <property type="match status" value="1"/>
</dbReference>
<evidence type="ECO:0000256" key="3">
    <source>
        <dbReference type="ARBA" id="ARBA00005984"/>
    </source>
</evidence>
<evidence type="ECO:0000313" key="14">
    <source>
        <dbReference type="Proteomes" id="UP001338125"/>
    </source>
</evidence>
<dbReference type="PANTHER" id="PTHR11596:SF5">
    <property type="entry name" value="ALKALINE PHOSPHATASE"/>
    <property type="match status" value="1"/>
</dbReference>
<dbReference type="Proteomes" id="UP001338125">
    <property type="component" value="Unassembled WGS sequence"/>
</dbReference>
<accession>A0ABR0SVS6</accession>
<comment type="catalytic activity">
    <reaction evidence="11">
        <text>a phosphate monoester + H2O = an alcohol + phosphate</text>
        <dbReference type="Rhea" id="RHEA:15017"/>
        <dbReference type="ChEBI" id="CHEBI:15377"/>
        <dbReference type="ChEBI" id="CHEBI:30879"/>
        <dbReference type="ChEBI" id="CHEBI:43474"/>
        <dbReference type="ChEBI" id="CHEBI:67140"/>
        <dbReference type="EC" id="3.1.3.1"/>
    </reaction>
</comment>
<feature type="signal peptide" evidence="12">
    <location>
        <begin position="1"/>
        <end position="25"/>
    </location>
</feature>
<evidence type="ECO:0000256" key="7">
    <source>
        <dbReference type="ARBA" id="ARBA00022801"/>
    </source>
</evidence>
<keyword evidence="7 11" id="KW-0378">Hydrolase</keyword>
<dbReference type="InterPro" id="IPR017850">
    <property type="entry name" value="Alkaline_phosphatase_core_sf"/>
</dbReference>
<evidence type="ECO:0000313" key="13">
    <source>
        <dbReference type="EMBL" id="KAK5996002.1"/>
    </source>
</evidence>
<protein>
    <recommendedName>
        <fullName evidence="4 11">Alkaline phosphatase</fullName>
        <ecNumber evidence="4 11">3.1.3.1</ecNumber>
    </recommendedName>
</protein>
<dbReference type="InterPro" id="IPR001952">
    <property type="entry name" value="Alkaline_phosphatase"/>
</dbReference>
<dbReference type="InterPro" id="IPR018299">
    <property type="entry name" value="Alkaline_phosphatase_AS"/>
</dbReference>
<evidence type="ECO:0000256" key="2">
    <source>
        <dbReference type="ARBA" id="ARBA00001947"/>
    </source>
</evidence>
<keyword evidence="14" id="KW-1185">Reference proteome</keyword>
<keyword evidence="9 11" id="KW-0460">Magnesium</keyword>
<name>A0ABR0SVS6_9HYPO</name>
<keyword evidence="6" id="KW-0479">Metal-binding</keyword>
<dbReference type="Pfam" id="PF00245">
    <property type="entry name" value="Alk_phosphatase"/>
    <property type="match status" value="1"/>
</dbReference>
<dbReference type="CDD" id="cd16012">
    <property type="entry name" value="ALP"/>
    <property type="match status" value="1"/>
</dbReference>
<comment type="cofactor">
    <cofactor evidence="1">
        <name>Mg(2+)</name>
        <dbReference type="ChEBI" id="CHEBI:18420"/>
    </cofactor>
</comment>
<dbReference type="PROSITE" id="PS00123">
    <property type="entry name" value="ALKALINE_PHOSPHATASE"/>
    <property type="match status" value="1"/>
</dbReference>
<evidence type="ECO:0000256" key="5">
    <source>
        <dbReference type="ARBA" id="ARBA00022553"/>
    </source>
</evidence>
<dbReference type="SMART" id="SM00098">
    <property type="entry name" value="alkPPc"/>
    <property type="match status" value="1"/>
</dbReference>
<evidence type="ECO:0000256" key="12">
    <source>
        <dbReference type="SAM" id="SignalP"/>
    </source>
</evidence>
<dbReference type="Gene3D" id="1.10.1200.140">
    <property type="entry name" value="Alkaline phosphatase, crown domain"/>
    <property type="match status" value="1"/>
</dbReference>
<comment type="caution">
    <text evidence="13">The sequence shown here is derived from an EMBL/GenBank/DDBJ whole genome shotgun (WGS) entry which is preliminary data.</text>
</comment>
<evidence type="ECO:0000256" key="6">
    <source>
        <dbReference type="ARBA" id="ARBA00022723"/>
    </source>
</evidence>
<comment type="cofactor">
    <cofactor evidence="2">
        <name>Zn(2+)</name>
        <dbReference type="ChEBI" id="CHEBI:29105"/>
    </cofactor>
</comment>
<reference evidence="13 14" key="1">
    <citation type="submission" date="2024-01" db="EMBL/GenBank/DDBJ databases">
        <title>Complete genome of Cladobotryum mycophilum ATHUM6906.</title>
        <authorList>
            <person name="Christinaki A.C."/>
            <person name="Myridakis A.I."/>
            <person name="Kouvelis V.N."/>
        </authorList>
    </citation>
    <scope>NUCLEOTIDE SEQUENCE [LARGE SCALE GENOMIC DNA]</scope>
    <source>
        <strain evidence="13 14">ATHUM6906</strain>
    </source>
</reference>
<proteinExistence type="inferred from homology"/>
<evidence type="ECO:0000256" key="8">
    <source>
        <dbReference type="ARBA" id="ARBA00022833"/>
    </source>
</evidence>
<gene>
    <name evidence="13" type="ORF">PT974_04425</name>
</gene>
<dbReference type="Gene3D" id="3.40.720.10">
    <property type="entry name" value="Alkaline Phosphatase, subunit A"/>
    <property type="match status" value="1"/>
</dbReference>
<comment type="similarity">
    <text evidence="3 10">Belongs to the alkaline phosphatase family.</text>
</comment>
<evidence type="ECO:0000256" key="9">
    <source>
        <dbReference type="ARBA" id="ARBA00022842"/>
    </source>
</evidence>
<evidence type="ECO:0000256" key="10">
    <source>
        <dbReference type="RuleBase" id="RU003946"/>
    </source>
</evidence>
<evidence type="ECO:0000256" key="11">
    <source>
        <dbReference type="RuleBase" id="RU003947"/>
    </source>
</evidence>
<dbReference type="EC" id="3.1.3.1" evidence="4 11"/>
<keyword evidence="12" id="KW-0732">Signal</keyword>
<evidence type="ECO:0000256" key="1">
    <source>
        <dbReference type="ARBA" id="ARBA00001946"/>
    </source>
</evidence>
<dbReference type="EMBL" id="JAVFKD010000004">
    <property type="protein sequence ID" value="KAK5996002.1"/>
    <property type="molecule type" value="Genomic_DNA"/>
</dbReference>
<dbReference type="InterPro" id="IPR042085">
    <property type="entry name" value="Ap_crown"/>
</dbReference>
<organism evidence="13 14">
    <name type="scientific">Cladobotryum mycophilum</name>
    <dbReference type="NCBI Taxonomy" id="491253"/>
    <lineage>
        <taxon>Eukaryota</taxon>
        <taxon>Fungi</taxon>
        <taxon>Dikarya</taxon>
        <taxon>Ascomycota</taxon>
        <taxon>Pezizomycotina</taxon>
        <taxon>Sordariomycetes</taxon>
        <taxon>Hypocreomycetidae</taxon>
        <taxon>Hypocreales</taxon>
        <taxon>Hypocreaceae</taxon>
        <taxon>Cladobotryum</taxon>
    </lineage>
</organism>
<keyword evidence="8 11" id="KW-0862">Zinc</keyword>
<feature type="chain" id="PRO_5046144141" description="Alkaline phosphatase" evidence="12">
    <location>
        <begin position="26"/>
        <end position="518"/>
    </location>
</feature>
<evidence type="ECO:0000256" key="4">
    <source>
        <dbReference type="ARBA" id="ARBA00012647"/>
    </source>
</evidence>